<name>A0A835M0G0_9MAGN</name>
<comment type="caution">
    <text evidence="3">The sequence shown here is derived from an EMBL/GenBank/DDBJ whole genome shotgun (WGS) entry which is preliminary data.</text>
</comment>
<dbReference type="PANTHER" id="PTHR44259:SF114">
    <property type="entry name" value="OS06G0707300 PROTEIN"/>
    <property type="match status" value="1"/>
</dbReference>
<feature type="signal peptide" evidence="1">
    <location>
        <begin position="1"/>
        <end position="20"/>
    </location>
</feature>
<accession>A0A835M0G0</accession>
<feature type="domain" description="KIB1-4 beta-propeller" evidence="2">
    <location>
        <begin position="35"/>
        <end position="329"/>
    </location>
</feature>
<keyword evidence="1" id="KW-0732">Signal</keyword>
<sequence length="354" mass="39977">MSLLPSNLLLPWLIVPYGEGYFRGRGTIHNKTAGFFSLSNRQLYKVKIQELANHRICGSCRGGWLVTVNSGGEIQVLHPFSKSVIKLPPVTQLPGVVGSYCTMIRNLVYKVKKKQLIYTISSKRMREIYIDKAVMSRTTGVVMVIHGFDRKLAFCRIGDKNKKWISVKGAIAGKFNDITLYNGDFYAVKDNGNVYVVSGLGVLLRPFVKLVIRETTNYSYYKKYLVEAKGELFLIMRVRGYPMEAENLDAELTVSFIIKKIDFNGPEWVHVDNFDEDCAVFVGCNDSFTRLTSDVPECKGNCIYFTDDCLGNNLEGFVDKPFGDVGVWDLTADVVERFYPSSDIKPPPVWFATN</sequence>
<evidence type="ECO:0000259" key="2">
    <source>
        <dbReference type="Pfam" id="PF03478"/>
    </source>
</evidence>
<dbReference type="OrthoDB" id="642536at2759"/>
<dbReference type="AlphaFoldDB" id="A0A835M0G0"/>
<reference evidence="3 4" key="1">
    <citation type="submission" date="2020-10" db="EMBL/GenBank/DDBJ databases">
        <title>The Coptis chinensis genome and diversification of protoberbering-type alkaloids.</title>
        <authorList>
            <person name="Wang B."/>
            <person name="Shu S."/>
            <person name="Song C."/>
            <person name="Liu Y."/>
        </authorList>
    </citation>
    <scope>NUCLEOTIDE SEQUENCE [LARGE SCALE GENOMIC DNA]</scope>
    <source>
        <strain evidence="3">HL-2020</strain>
        <tissue evidence="3">Leaf</tissue>
    </source>
</reference>
<feature type="chain" id="PRO_5032658989" description="KIB1-4 beta-propeller domain-containing protein" evidence="1">
    <location>
        <begin position="21"/>
        <end position="354"/>
    </location>
</feature>
<dbReference type="EMBL" id="JADFTS010000004">
    <property type="protein sequence ID" value="KAF9609744.1"/>
    <property type="molecule type" value="Genomic_DNA"/>
</dbReference>
<proteinExistence type="predicted"/>
<evidence type="ECO:0000313" key="3">
    <source>
        <dbReference type="EMBL" id="KAF9609744.1"/>
    </source>
</evidence>
<dbReference type="Pfam" id="PF03478">
    <property type="entry name" value="Beta-prop_KIB1-4"/>
    <property type="match status" value="1"/>
</dbReference>
<protein>
    <recommendedName>
        <fullName evidence="2">KIB1-4 beta-propeller domain-containing protein</fullName>
    </recommendedName>
</protein>
<dbReference type="InterPro" id="IPR050942">
    <property type="entry name" value="F-box_BR-signaling"/>
</dbReference>
<dbReference type="PANTHER" id="PTHR44259">
    <property type="entry name" value="OS07G0183000 PROTEIN-RELATED"/>
    <property type="match status" value="1"/>
</dbReference>
<organism evidence="3 4">
    <name type="scientific">Coptis chinensis</name>
    <dbReference type="NCBI Taxonomy" id="261450"/>
    <lineage>
        <taxon>Eukaryota</taxon>
        <taxon>Viridiplantae</taxon>
        <taxon>Streptophyta</taxon>
        <taxon>Embryophyta</taxon>
        <taxon>Tracheophyta</taxon>
        <taxon>Spermatophyta</taxon>
        <taxon>Magnoliopsida</taxon>
        <taxon>Ranunculales</taxon>
        <taxon>Ranunculaceae</taxon>
        <taxon>Coptidoideae</taxon>
        <taxon>Coptis</taxon>
    </lineage>
</organism>
<evidence type="ECO:0000313" key="4">
    <source>
        <dbReference type="Proteomes" id="UP000631114"/>
    </source>
</evidence>
<dbReference type="Proteomes" id="UP000631114">
    <property type="component" value="Unassembled WGS sequence"/>
</dbReference>
<evidence type="ECO:0000256" key="1">
    <source>
        <dbReference type="SAM" id="SignalP"/>
    </source>
</evidence>
<dbReference type="InterPro" id="IPR005174">
    <property type="entry name" value="KIB1-4_b-propeller"/>
</dbReference>
<keyword evidence="4" id="KW-1185">Reference proteome</keyword>
<gene>
    <name evidence="3" type="ORF">IFM89_018192</name>
</gene>